<name>A0A1Q9F2M5_SYMMI</name>
<sequence>MLRSLLRRSIDVSISEHRVATLTMSRAPVNAFNKALLQTLRAALQDVQHEAKAVVLTSDLKCFCGGLDLTTFTQPRTELLSFWTEMEETWRSLYMYPLPTVAAINGSSPAWGCVMALSCDHRIMVSKDRAIIGLNEAAIGVQPTRWMQALLERVVGYREAEKMLLQGLLLGAPRAAQLGLVDELCEAQELHARATQRALDLATTPPAAYAACKRSFRSWVCELSGPQSVEAKASEEGNMSYSSKIEHITLDEAHFEIEAHEQLKIAAEWLWKEVDRHARFMSSSCLLKLFFWEQLPLTKLYSSRDSIKHVSADYSTIRLVMAYLWNVLREEITGTIDDLREKGAWGALKDATLDAVDLVQDAGGALVNGTAQLLSLERPLLRIEPDGRAPESGDEVQISLSNGQPPVMAKVYAVDSISDPPRARVMRMDTGEEVLVDVIRVHSDVIQQQPVNWVVDEVGRAVVEVREKGPGVLKDGVLDTVDIVKEGATVALTGAQRCIATLRGDAVSAEPLAPCNPSLEQMYGDQQSPTKLPGSVPLPKTPAEPMPILLSPRDDGAQAGKTEAAVPARPDADDWYNDDKAEEVID</sequence>
<evidence type="ECO:0000256" key="1">
    <source>
        <dbReference type="SAM" id="MobiDB-lite"/>
    </source>
</evidence>
<organism evidence="2 3">
    <name type="scientific">Symbiodinium microadriaticum</name>
    <name type="common">Dinoflagellate</name>
    <name type="synonym">Zooxanthella microadriatica</name>
    <dbReference type="NCBI Taxonomy" id="2951"/>
    <lineage>
        <taxon>Eukaryota</taxon>
        <taxon>Sar</taxon>
        <taxon>Alveolata</taxon>
        <taxon>Dinophyceae</taxon>
        <taxon>Suessiales</taxon>
        <taxon>Symbiodiniaceae</taxon>
        <taxon>Symbiodinium</taxon>
    </lineage>
</organism>
<dbReference type="Proteomes" id="UP000186817">
    <property type="component" value="Unassembled WGS sequence"/>
</dbReference>
<dbReference type="PANTHER" id="PTHR11941">
    <property type="entry name" value="ENOYL-COA HYDRATASE-RELATED"/>
    <property type="match status" value="1"/>
</dbReference>
<keyword evidence="3" id="KW-1185">Reference proteome</keyword>
<dbReference type="AlphaFoldDB" id="A0A1Q9F2M5"/>
<dbReference type="GO" id="GO:0006635">
    <property type="term" value="P:fatty acid beta-oxidation"/>
    <property type="evidence" value="ECO:0007669"/>
    <property type="project" value="TreeGrafter"/>
</dbReference>
<gene>
    <name evidence="2" type="primary">Eci1</name>
    <name evidence="2" type="ORF">AK812_SmicGene1950</name>
</gene>
<dbReference type="InterPro" id="IPR001753">
    <property type="entry name" value="Enoyl-CoA_hydra/iso"/>
</dbReference>
<dbReference type="Pfam" id="PF00378">
    <property type="entry name" value="ECH_1"/>
    <property type="match status" value="1"/>
</dbReference>
<evidence type="ECO:0000313" key="3">
    <source>
        <dbReference type="Proteomes" id="UP000186817"/>
    </source>
</evidence>
<protein>
    <submittedName>
        <fullName evidence="2">Enoyl-CoA delta isomerase 1, mitochondrial</fullName>
    </submittedName>
</protein>
<comment type="caution">
    <text evidence="2">The sequence shown here is derived from an EMBL/GenBank/DDBJ whole genome shotgun (WGS) entry which is preliminary data.</text>
</comment>
<feature type="region of interest" description="Disordered" evidence="1">
    <location>
        <begin position="521"/>
        <end position="586"/>
    </location>
</feature>
<dbReference type="GO" id="GO:0016853">
    <property type="term" value="F:isomerase activity"/>
    <property type="evidence" value="ECO:0007669"/>
    <property type="project" value="UniProtKB-KW"/>
</dbReference>
<dbReference type="Gene3D" id="3.90.226.10">
    <property type="entry name" value="2-enoyl-CoA Hydratase, Chain A, domain 1"/>
    <property type="match status" value="1"/>
</dbReference>
<reference evidence="2 3" key="1">
    <citation type="submission" date="2016-02" db="EMBL/GenBank/DDBJ databases">
        <title>Genome analysis of coral dinoflagellate symbionts highlights evolutionary adaptations to a symbiotic lifestyle.</title>
        <authorList>
            <person name="Aranda M."/>
            <person name="Li Y."/>
            <person name="Liew Y.J."/>
            <person name="Baumgarten S."/>
            <person name="Simakov O."/>
            <person name="Wilson M."/>
            <person name="Piel J."/>
            <person name="Ashoor H."/>
            <person name="Bougouffa S."/>
            <person name="Bajic V.B."/>
            <person name="Ryu T."/>
            <person name="Ravasi T."/>
            <person name="Bayer T."/>
            <person name="Micklem G."/>
            <person name="Kim H."/>
            <person name="Bhak J."/>
            <person name="Lajeunesse T.C."/>
            <person name="Voolstra C.R."/>
        </authorList>
    </citation>
    <scope>NUCLEOTIDE SEQUENCE [LARGE SCALE GENOMIC DNA]</scope>
    <source>
        <strain evidence="2 3">CCMP2467</strain>
    </source>
</reference>
<keyword evidence="2" id="KW-0413">Isomerase</keyword>
<dbReference type="GO" id="GO:0005739">
    <property type="term" value="C:mitochondrion"/>
    <property type="evidence" value="ECO:0007669"/>
    <property type="project" value="TreeGrafter"/>
</dbReference>
<dbReference type="SUPFAM" id="SSF52096">
    <property type="entry name" value="ClpP/crotonase"/>
    <property type="match status" value="1"/>
</dbReference>
<dbReference type="InterPro" id="IPR029045">
    <property type="entry name" value="ClpP/crotonase-like_dom_sf"/>
</dbReference>
<proteinExistence type="predicted"/>
<dbReference type="EMBL" id="LSRX01000021">
    <property type="protein sequence ID" value="OLQ13925.1"/>
    <property type="molecule type" value="Genomic_DNA"/>
</dbReference>
<evidence type="ECO:0000313" key="2">
    <source>
        <dbReference type="EMBL" id="OLQ13925.1"/>
    </source>
</evidence>
<dbReference type="PANTHER" id="PTHR11941:SF45">
    <property type="entry name" value="ENOYL-COA DELTA ISOMERASE 1, MITOCHONDRIAL"/>
    <property type="match status" value="1"/>
</dbReference>
<dbReference type="OrthoDB" id="412284at2759"/>
<accession>A0A1Q9F2M5</accession>
<dbReference type="CDD" id="cd06558">
    <property type="entry name" value="crotonase-like"/>
    <property type="match status" value="1"/>
</dbReference>
<feature type="compositionally biased region" description="Basic and acidic residues" evidence="1">
    <location>
        <begin position="577"/>
        <end position="586"/>
    </location>
</feature>